<feature type="transmembrane region" description="Helical" evidence="8">
    <location>
        <begin position="73"/>
        <end position="97"/>
    </location>
</feature>
<keyword evidence="6" id="KW-0547">Nucleotide-binding</keyword>
<dbReference type="GO" id="GO:0016020">
    <property type="term" value="C:membrane"/>
    <property type="evidence" value="ECO:0007669"/>
    <property type="project" value="InterPro"/>
</dbReference>
<dbReference type="Pfam" id="PF01150">
    <property type="entry name" value="GDA1_CD39"/>
    <property type="match status" value="1"/>
</dbReference>
<evidence type="ECO:0000256" key="8">
    <source>
        <dbReference type="SAM" id="Phobius"/>
    </source>
</evidence>
<dbReference type="Pfam" id="PF00892">
    <property type="entry name" value="EamA"/>
    <property type="match status" value="1"/>
</dbReference>
<evidence type="ECO:0000256" key="4">
    <source>
        <dbReference type="ARBA" id="ARBA00022801"/>
    </source>
</evidence>
<feature type="active site" description="Proton acceptor" evidence="5">
    <location>
        <position position="591"/>
    </location>
</feature>
<feature type="binding site" evidence="6">
    <location>
        <begin position="622"/>
        <end position="626"/>
    </location>
    <ligand>
        <name>ATP</name>
        <dbReference type="ChEBI" id="CHEBI:30616"/>
    </ligand>
</feature>
<name>A0A4D6KUP8_VIGUN</name>
<protein>
    <submittedName>
        <fullName evidence="10">Apyrase</fullName>
    </submittedName>
</protein>
<feature type="transmembrane region" description="Helical" evidence="8">
    <location>
        <begin position="135"/>
        <end position="155"/>
    </location>
</feature>
<keyword evidence="8" id="KW-1133">Transmembrane helix</keyword>
<evidence type="ECO:0000256" key="2">
    <source>
        <dbReference type="ARBA" id="ARBA00007635"/>
    </source>
</evidence>
<keyword evidence="8" id="KW-0472">Membrane</keyword>
<dbReference type="Gene3D" id="3.30.420.150">
    <property type="entry name" value="Exopolyphosphatase. Domain 2"/>
    <property type="match status" value="1"/>
</dbReference>
<feature type="transmembrane region" description="Helical" evidence="8">
    <location>
        <begin position="266"/>
        <end position="287"/>
    </location>
</feature>
<comment type="subcellular location">
    <subcellularLocation>
        <location evidence="1">Membrane</location>
        <topology evidence="1">Multi-pass membrane protein</topology>
    </subcellularLocation>
</comment>
<dbReference type="EMBL" id="CP039346">
    <property type="protein sequence ID" value="QCD81836.1"/>
    <property type="molecule type" value="Genomic_DNA"/>
</dbReference>
<feature type="transmembrane region" description="Helical" evidence="8">
    <location>
        <begin position="103"/>
        <end position="123"/>
    </location>
</feature>
<feature type="region of interest" description="Disordered" evidence="7">
    <location>
        <begin position="966"/>
        <end position="997"/>
    </location>
</feature>
<feature type="domain" description="EamA" evidence="9">
    <location>
        <begin position="16"/>
        <end position="136"/>
    </location>
</feature>
<dbReference type="GO" id="GO:0005524">
    <property type="term" value="F:ATP binding"/>
    <property type="evidence" value="ECO:0007669"/>
    <property type="project" value="UniProtKB-KW"/>
</dbReference>
<dbReference type="AlphaFoldDB" id="A0A4D6KUP8"/>
<keyword evidence="11" id="KW-1185">Reference proteome</keyword>
<dbReference type="InterPro" id="IPR000407">
    <property type="entry name" value="GDA1_CD39_NTPase"/>
</dbReference>
<dbReference type="GO" id="GO:0009134">
    <property type="term" value="P:nucleoside diphosphate catabolic process"/>
    <property type="evidence" value="ECO:0007669"/>
    <property type="project" value="TreeGrafter"/>
</dbReference>
<dbReference type="InterPro" id="IPR000620">
    <property type="entry name" value="EamA_dom"/>
</dbReference>
<dbReference type="Gene3D" id="3.30.420.40">
    <property type="match status" value="1"/>
</dbReference>
<feature type="region of interest" description="Disordered" evidence="7">
    <location>
        <begin position="1043"/>
        <end position="1071"/>
    </location>
</feature>
<feature type="transmembrane region" description="Helical" evidence="8">
    <location>
        <begin position="907"/>
        <end position="927"/>
    </location>
</feature>
<dbReference type="InterPro" id="IPR037185">
    <property type="entry name" value="EmrE-like"/>
</dbReference>
<feature type="transmembrane region" description="Helical" evidence="8">
    <location>
        <begin position="230"/>
        <end position="251"/>
    </location>
</feature>
<proteinExistence type="inferred from homology"/>
<feature type="transmembrane region" description="Helical" evidence="8">
    <location>
        <begin position="421"/>
        <end position="443"/>
    </location>
</feature>
<evidence type="ECO:0000256" key="5">
    <source>
        <dbReference type="PIRSR" id="PIRSR600407-1"/>
    </source>
</evidence>
<dbReference type="PANTHER" id="PTHR11782:SF128">
    <property type="entry name" value="GDA1_CD39 NUCLEOSIDE PHOSPHATASE FAMILY PROTEIN"/>
    <property type="match status" value="1"/>
</dbReference>
<feature type="region of interest" description="Disordered" evidence="7">
    <location>
        <begin position="331"/>
        <end position="357"/>
    </location>
</feature>
<keyword evidence="6" id="KW-0067">ATP-binding</keyword>
<accession>A0A4D6KUP8</accession>
<sequence>MAAVSGGEIWKAHTAMAMVQLFNGGYHVITKVALNVGINQIVFCVFRDIIALAILAPLAFIREKHTRPPITKRLLMSFFFLGLTGIFGNHLLFLIGLSYTNPTYAAAVQPATPVFTFLLAVMMGTERVNLLRYEGLAKVGGTFSCVLGAVLMVLYRGPALIGYSETDFVTHSEISAKGQPEPSGWLIGGLLDLGVDQFHLGVLCFIGNCMCMAAFLTIQAPLLKKYPANLSVTAYSYFFGAVLMVTTSFFATNESTDWRLTQSETIAVIYAVTTSNPFITIVFIDIFKSPLEIGLQRKKMNKCGYCILDLRIFYFRLHCTFIFKLTLPDTTNSSLRSHSTQPTCTNKPDPTQPDPIQHRPRDMVFGKLQGVKNNLRISASLQDLSSYRNIDPEHGLLRDALNASFSKTKPLQLPNPVRRKCIAPIAIVAFLLLLIFILLYTFYSHQASPKYYVVLDSGSTGTRVYVYKAEVQQPHSTNLPIAIQSLKDGLRKNPASGRAYDRMETEPGLDKLVRNVTGLKTALNPLLVWAQTQIPEASHSSTSLFLYATAGVRRLPFDDSKWLLDNAWKVLKGSPFVCRRNWVKIISGTEEAYFGWIALNYDSGNIGVKPRKETYGALDLGGSSLQVTFEGYNQQDFNSETSLYVRIGSVNHHLTAYSLAGYGLNEAFDKSVARVFKEFGHSVADAVKGDVEVKHPCLQSGYKERYTCSHCAALEKGGESPKVEGNENVLEKKEGLKTTVTLVGVPNWQECSALAKVAVNLSEWSDVSPGLDCEIQPCALRDNLTRPMGHFYVISGFFVVYRFFNLSSEATLEDVLEKGREFCDKRWDVAKNSVAPQPFIEQYCFRAPYIASLLREGLHITDKSITVGSGGITWTLGVALLEAGRAYSVRFGLRGFGLLQMKMNIPFLVPILILSFIILLCALSWVVNWMPRFFRRQYLPLFRHNSGSSASVLNIPSPFRFQRWSPINSGDRIKTPLSPRAADSQGRPSNLGQGLGDNSDNIQLMESPFHPSAGNFLHSYSSNNLGQLQVDSSSIGAFWSSHRSQTRLQSRRSQSREDLHSSLAETHMVKV</sequence>
<dbReference type="SUPFAM" id="SSF103481">
    <property type="entry name" value="Multidrug resistance efflux transporter EmrE"/>
    <property type="match status" value="1"/>
</dbReference>
<dbReference type="PANTHER" id="PTHR11782">
    <property type="entry name" value="ADENOSINE/GUANOSINE DIPHOSPHATASE"/>
    <property type="match status" value="1"/>
</dbReference>
<evidence type="ECO:0000313" key="10">
    <source>
        <dbReference type="EMBL" id="QCD81836.1"/>
    </source>
</evidence>
<feature type="compositionally biased region" description="Polar residues" evidence="7">
    <location>
        <begin position="331"/>
        <end position="349"/>
    </location>
</feature>
<evidence type="ECO:0000256" key="1">
    <source>
        <dbReference type="ARBA" id="ARBA00004141"/>
    </source>
</evidence>
<evidence type="ECO:0000256" key="6">
    <source>
        <dbReference type="PIRSR" id="PIRSR600407-2"/>
    </source>
</evidence>
<feature type="transmembrane region" description="Helical" evidence="8">
    <location>
        <begin position="40"/>
        <end position="61"/>
    </location>
</feature>
<keyword evidence="4" id="KW-0378">Hydrolase</keyword>
<organism evidence="10 11">
    <name type="scientific">Vigna unguiculata</name>
    <name type="common">Cowpea</name>
    <dbReference type="NCBI Taxonomy" id="3917"/>
    <lineage>
        <taxon>Eukaryota</taxon>
        <taxon>Viridiplantae</taxon>
        <taxon>Streptophyta</taxon>
        <taxon>Embryophyta</taxon>
        <taxon>Tracheophyta</taxon>
        <taxon>Spermatophyta</taxon>
        <taxon>Magnoliopsida</taxon>
        <taxon>eudicotyledons</taxon>
        <taxon>Gunneridae</taxon>
        <taxon>Pentapetalae</taxon>
        <taxon>rosids</taxon>
        <taxon>fabids</taxon>
        <taxon>Fabales</taxon>
        <taxon>Fabaceae</taxon>
        <taxon>Papilionoideae</taxon>
        <taxon>50 kb inversion clade</taxon>
        <taxon>NPAAA clade</taxon>
        <taxon>indigoferoid/millettioid clade</taxon>
        <taxon>Phaseoleae</taxon>
        <taxon>Vigna</taxon>
    </lineage>
</organism>
<dbReference type="CDD" id="cd24043">
    <property type="entry name" value="ASKHA_NBD_AtAPY7-like"/>
    <property type="match status" value="1"/>
</dbReference>
<evidence type="ECO:0000256" key="3">
    <source>
        <dbReference type="ARBA" id="ARBA00009283"/>
    </source>
</evidence>
<evidence type="ECO:0000256" key="7">
    <source>
        <dbReference type="SAM" id="MobiDB-lite"/>
    </source>
</evidence>
<evidence type="ECO:0000313" key="11">
    <source>
        <dbReference type="Proteomes" id="UP000501690"/>
    </source>
</evidence>
<comment type="similarity">
    <text evidence="2">Belongs to the drug/metabolite transporter (DMT) superfamily. Plant drug/metabolite exporter (P-DME) (TC 2.A.7.4) family.</text>
</comment>
<keyword evidence="8" id="KW-0812">Transmembrane</keyword>
<dbReference type="Proteomes" id="UP000501690">
    <property type="component" value="Linkage Group LG2"/>
</dbReference>
<dbReference type="GO" id="GO:0017110">
    <property type="term" value="F:nucleoside diphosphate phosphatase activity"/>
    <property type="evidence" value="ECO:0007669"/>
    <property type="project" value="TreeGrafter"/>
</dbReference>
<feature type="compositionally biased region" description="Polar residues" evidence="7">
    <location>
        <begin position="986"/>
        <end position="997"/>
    </location>
</feature>
<reference evidence="10 11" key="1">
    <citation type="submission" date="2019-04" db="EMBL/GenBank/DDBJ databases">
        <title>An improved genome assembly and genetic linkage map for asparagus bean, Vigna unguiculata ssp. sesquipedialis.</title>
        <authorList>
            <person name="Xia Q."/>
            <person name="Zhang R."/>
            <person name="Dong Y."/>
        </authorList>
    </citation>
    <scope>NUCLEOTIDE SEQUENCE [LARGE SCALE GENOMIC DNA]</scope>
    <source>
        <tissue evidence="10">Leaf</tissue>
    </source>
</reference>
<gene>
    <name evidence="10" type="ORF">DEO72_LG2g2166</name>
</gene>
<feature type="transmembrane region" description="Helical" evidence="8">
    <location>
        <begin position="198"/>
        <end position="218"/>
    </location>
</feature>
<feature type="compositionally biased region" description="Low complexity" evidence="7">
    <location>
        <begin position="1043"/>
        <end position="1052"/>
    </location>
</feature>
<evidence type="ECO:0000259" key="9">
    <source>
        <dbReference type="Pfam" id="PF00892"/>
    </source>
</evidence>
<comment type="similarity">
    <text evidence="3">Belongs to the GDA1/CD39 NTPase family.</text>
</comment>